<dbReference type="AlphaFoldDB" id="A0A5M8QVA8"/>
<comment type="cofactor">
    <cofactor evidence="8">
        <name>Mg(2+)</name>
        <dbReference type="ChEBI" id="CHEBI:18420"/>
    </cofactor>
    <text evidence="8">Binds 1 Mg(2+) ion.</text>
</comment>
<feature type="binding site" evidence="8">
    <location>
        <position position="503"/>
    </location>
    <ligand>
        <name>Zn(2+)</name>
        <dbReference type="ChEBI" id="CHEBI:29105"/>
        <label>2</label>
    </ligand>
</feature>
<keyword evidence="5 8" id="KW-0862">Zinc</keyword>
<evidence type="ECO:0000256" key="4">
    <source>
        <dbReference type="ARBA" id="ARBA00022801"/>
    </source>
</evidence>
<proteinExistence type="inferred from homology"/>
<dbReference type="PROSITE" id="PS00123">
    <property type="entry name" value="ALKALINE_PHOSPHATASE"/>
    <property type="match status" value="1"/>
</dbReference>
<dbReference type="EMBL" id="VBSN01000027">
    <property type="protein sequence ID" value="KAA6440197.1"/>
    <property type="molecule type" value="Genomic_DNA"/>
</dbReference>
<evidence type="ECO:0000256" key="5">
    <source>
        <dbReference type="ARBA" id="ARBA00022833"/>
    </source>
</evidence>
<evidence type="ECO:0000256" key="8">
    <source>
        <dbReference type="PIRSR" id="PIRSR601952-2"/>
    </source>
</evidence>
<dbReference type="SUPFAM" id="SSF53649">
    <property type="entry name" value="Alkaline phosphatase-like"/>
    <property type="match status" value="1"/>
</dbReference>
<feature type="binding site" evidence="8">
    <location>
        <position position="295"/>
    </location>
    <ligand>
        <name>Zn(2+)</name>
        <dbReference type="ChEBI" id="CHEBI:29105"/>
        <label>2</label>
    </ligand>
</feature>
<protein>
    <submittedName>
        <fullName evidence="10">Alkaline phosphatase</fullName>
    </submittedName>
</protein>
<evidence type="ECO:0000256" key="6">
    <source>
        <dbReference type="ARBA" id="ARBA00022842"/>
    </source>
</evidence>
<dbReference type="InterPro" id="IPR018299">
    <property type="entry name" value="Alkaline_phosphatase_AS"/>
</dbReference>
<evidence type="ECO:0000256" key="9">
    <source>
        <dbReference type="RuleBase" id="RU003946"/>
    </source>
</evidence>
<dbReference type="Pfam" id="PF00245">
    <property type="entry name" value="Alk_phosphatase"/>
    <property type="match status" value="1"/>
</dbReference>
<organism evidence="10 11">
    <name type="scientific">Dyadobacter flavalbus</name>
    <dbReference type="NCBI Taxonomy" id="2579942"/>
    <lineage>
        <taxon>Bacteria</taxon>
        <taxon>Pseudomonadati</taxon>
        <taxon>Bacteroidota</taxon>
        <taxon>Cytophagia</taxon>
        <taxon>Cytophagales</taxon>
        <taxon>Spirosomataceae</taxon>
        <taxon>Dyadobacter</taxon>
    </lineage>
</organism>
<evidence type="ECO:0000256" key="1">
    <source>
        <dbReference type="ARBA" id="ARBA00005984"/>
    </source>
</evidence>
<evidence type="ECO:0000313" key="10">
    <source>
        <dbReference type="EMBL" id="KAA6440197.1"/>
    </source>
</evidence>
<dbReference type="Pfam" id="PF13653">
    <property type="entry name" value="GDPD_2"/>
    <property type="match status" value="1"/>
</dbReference>
<comment type="cofactor">
    <cofactor evidence="8">
        <name>Zn(2+)</name>
        <dbReference type="ChEBI" id="CHEBI:29105"/>
    </cofactor>
    <text evidence="8">Binds 2 Zn(2+) ions.</text>
</comment>
<name>A0A5M8QVA8_9BACT</name>
<dbReference type="GO" id="GO:0006629">
    <property type="term" value="P:lipid metabolic process"/>
    <property type="evidence" value="ECO:0007669"/>
    <property type="project" value="InterPro"/>
</dbReference>
<keyword evidence="6 8" id="KW-0460">Magnesium</keyword>
<dbReference type="CDD" id="cd08577">
    <property type="entry name" value="PI-PLCc_GDPD_SF_unchar3"/>
    <property type="match status" value="1"/>
</dbReference>
<accession>A0A5M8QVA8</accession>
<dbReference type="OrthoDB" id="9794455at2"/>
<comment type="similarity">
    <text evidence="1 9">Belongs to the alkaline phosphatase family.</text>
</comment>
<keyword evidence="11" id="KW-1185">Reference proteome</keyword>
<feature type="binding site" evidence="8">
    <location>
        <position position="389"/>
    </location>
    <ligand>
        <name>Mg(2+)</name>
        <dbReference type="ChEBI" id="CHEBI:18420"/>
    </ligand>
</feature>
<feature type="binding site" evidence="8">
    <location>
        <position position="498"/>
    </location>
    <ligand>
        <name>Mg(2+)</name>
        <dbReference type="ChEBI" id="CHEBI:18420"/>
    </ligand>
</feature>
<dbReference type="InterPro" id="IPR001952">
    <property type="entry name" value="Alkaline_phosphatase"/>
</dbReference>
<keyword evidence="4" id="KW-0378">Hydrolase</keyword>
<dbReference type="CDD" id="cd16012">
    <property type="entry name" value="ALP"/>
    <property type="match status" value="1"/>
</dbReference>
<reference evidence="10 11" key="1">
    <citation type="submission" date="2019-05" db="EMBL/GenBank/DDBJ databases">
        <authorList>
            <person name="Qu J.-H."/>
        </authorList>
    </citation>
    <scope>NUCLEOTIDE SEQUENCE [LARGE SCALE GENOMIC DNA]</scope>
    <source>
        <strain evidence="10 11">NS28</strain>
    </source>
</reference>
<dbReference type="PANTHER" id="PTHR11596:SF5">
    <property type="entry name" value="ALKALINE PHOSPHATASE"/>
    <property type="match status" value="1"/>
</dbReference>
<evidence type="ECO:0000256" key="3">
    <source>
        <dbReference type="ARBA" id="ARBA00022723"/>
    </source>
</evidence>
<sequence>MKFIIPVFFCTFLFFHENLAQNAVSYTAAQAHSHNDYEQNIPFLRAYYQQFGSVEADIFLKNDSIFVAHEASRIKPANTLKELYLKPIAARIQDNKGSIYPDKDLGLQLLIDLKTPARETLPALIRELQPYESLLAPKGTVKIVLSGNIPDATEFSNYPSYLFFDGRPEVAYTKPQLERIGLISQSFTKYTNWNGKGILTKNDKAALEKVIRTVHDQGKKIRFWATPDHVNAWKMLMNLGVDYLNTDKVEELGPYLRNRKDAEFTSGKTQVLYKPAYRNNDKRSKVKNIILLIGDGMGLAQIYAGMTANHGALNLSQFLNTGFSKTSSADSYITDSAAGGTAMATGKKARNRAIGVDTNNVALANLPDIITPFGIKSGIISAGSITDATPAAFYAHQPERSMEAEIAHDFLKSNAAILIGGGSEHFEKTKVADTLRSRGMEVSYNWQDLEKMKMPFVLLDNSKTVSMLKGRGNFLTESFKKAAESLQSNKNGFFMMAEGAQIDYGGHANKVPYVVTEMLDFDQLIGEAMRFADSNGETLVIVTADHETGGLTLLDGDLQKGYVDGSFSTNDHTSVMVPVFAYGPHSLDFRGIYENTEIFSRILDIFKKYNKEVKQLK</sequence>
<feature type="active site" description="Phosphoserine intermediate" evidence="7">
    <location>
        <position position="336"/>
    </location>
</feature>
<dbReference type="GO" id="GO:0004035">
    <property type="term" value="F:alkaline phosphatase activity"/>
    <property type="evidence" value="ECO:0007669"/>
    <property type="project" value="TreeGrafter"/>
</dbReference>
<dbReference type="GO" id="GO:0008081">
    <property type="term" value="F:phosphoric diester hydrolase activity"/>
    <property type="evidence" value="ECO:0007669"/>
    <property type="project" value="InterPro"/>
</dbReference>
<comment type="caution">
    <text evidence="10">The sequence shown here is derived from an EMBL/GenBank/DDBJ whole genome shotgun (WGS) entry which is preliminary data.</text>
</comment>
<dbReference type="InterPro" id="IPR039559">
    <property type="entry name" value="AIM6_PI-PLC-like_dom"/>
</dbReference>
<dbReference type="Gene3D" id="3.40.720.10">
    <property type="entry name" value="Alkaline Phosphatase, subunit A"/>
    <property type="match status" value="1"/>
</dbReference>
<dbReference type="Gene3D" id="3.20.20.190">
    <property type="entry name" value="Phosphatidylinositol (PI) phosphodiesterase"/>
    <property type="match status" value="1"/>
</dbReference>
<dbReference type="Proteomes" id="UP000323994">
    <property type="component" value="Unassembled WGS sequence"/>
</dbReference>
<evidence type="ECO:0000256" key="2">
    <source>
        <dbReference type="ARBA" id="ARBA00022553"/>
    </source>
</evidence>
<feature type="binding site" evidence="8">
    <location>
        <position position="545"/>
    </location>
    <ligand>
        <name>Zn(2+)</name>
        <dbReference type="ChEBI" id="CHEBI:29105"/>
        <label>2</label>
    </ligand>
</feature>
<feature type="binding site" evidence="8">
    <location>
        <position position="387"/>
    </location>
    <ligand>
        <name>Mg(2+)</name>
        <dbReference type="ChEBI" id="CHEBI:18420"/>
    </ligand>
</feature>
<feature type="binding site" evidence="8">
    <location>
        <position position="507"/>
    </location>
    <ligand>
        <name>Zn(2+)</name>
        <dbReference type="ChEBI" id="CHEBI:29105"/>
        <label>2</label>
    </ligand>
</feature>
<dbReference type="PRINTS" id="PR00113">
    <property type="entry name" value="ALKPHPHTASE"/>
</dbReference>
<evidence type="ECO:0000256" key="7">
    <source>
        <dbReference type="PIRSR" id="PIRSR601952-1"/>
    </source>
</evidence>
<gene>
    <name evidence="10" type="ORF">FEM33_06215</name>
</gene>
<feature type="binding site" evidence="8">
    <location>
        <position position="546"/>
    </location>
    <ligand>
        <name>Zn(2+)</name>
        <dbReference type="ChEBI" id="CHEBI:29105"/>
        <label>2</label>
    </ligand>
</feature>
<dbReference type="InterPro" id="IPR017850">
    <property type="entry name" value="Alkaline_phosphatase_core_sf"/>
</dbReference>
<dbReference type="SUPFAM" id="SSF51695">
    <property type="entry name" value="PLC-like phosphodiesterases"/>
    <property type="match status" value="1"/>
</dbReference>
<evidence type="ECO:0000313" key="11">
    <source>
        <dbReference type="Proteomes" id="UP000323994"/>
    </source>
</evidence>
<dbReference type="SMART" id="SM00098">
    <property type="entry name" value="alkPPc"/>
    <property type="match status" value="1"/>
</dbReference>
<keyword evidence="3 8" id="KW-0479">Metal-binding</keyword>
<keyword evidence="2" id="KW-0597">Phosphoprotein</keyword>
<dbReference type="RefSeq" id="WP_139011221.1">
    <property type="nucleotide sequence ID" value="NZ_VBSN01000027.1"/>
</dbReference>
<dbReference type="PANTHER" id="PTHR11596">
    <property type="entry name" value="ALKALINE PHOSPHATASE"/>
    <property type="match status" value="1"/>
</dbReference>
<feature type="binding site" evidence="8">
    <location>
        <position position="295"/>
    </location>
    <ligand>
        <name>Mg(2+)</name>
        <dbReference type="ChEBI" id="CHEBI:18420"/>
    </ligand>
</feature>
<dbReference type="InterPro" id="IPR017946">
    <property type="entry name" value="PLC-like_Pdiesterase_TIM-brl"/>
</dbReference>
<dbReference type="GO" id="GO:0046872">
    <property type="term" value="F:metal ion binding"/>
    <property type="evidence" value="ECO:0007669"/>
    <property type="project" value="UniProtKB-KW"/>
</dbReference>